<organism evidence="2 3">
    <name type="scientific">Riccia fluitans</name>
    <dbReference type="NCBI Taxonomy" id="41844"/>
    <lineage>
        <taxon>Eukaryota</taxon>
        <taxon>Viridiplantae</taxon>
        <taxon>Streptophyta</taxon>
        <taxon>Embryophyta</taxon>
        <taxon>Marchantiophyta</taxon>
        <taxon>Marchantiopsida</taxon>
        <taxon>Marchantiidae</taxon>
        <taxon>Marchantiales</taxon>
        <taxon>Ricciaceae</taxon>
        <taxon>Riccia</taxon>
    </lineage>
</organism>
<dbReference type="AlphaFoldDB" id="A0ABD1XPG9"/>
<sequence>MCYNKVVSPILGTEVPLSIGCQAPLAIVRKGRARLVGGPIGRGKMTYEYLGDDDVLVIPLSMSMGEGEEPEGSQPPPPSHPRTIGQRFYGVCKFNGDYRRKCRVLRAVQA</sequence>
<name>A0ABD1XPG9_9MARC</name>
<protein>
    <recommendedName>
        <fullName evidence="4">Ribosomal protein L2</fullName>
    </recommendedName>
</protein>
<comment type="caution">
    <text evidence="2">The sequence shown here is derived from an EMBL/GenBank/DDBJ whole genome shotgun (WGS) entry which is preliminary data.</text>
</comment>
<evidence type="ECO:0000313" key="2">
    <source>
        <dbReference type="EMBL" id="KAL2610847.1"/>
    </source>
</evidence>
<feature type="region of interest" description="Disordered" evidence="1">
    <location>
        <begin position="63"/>
        <end position="84"/>
    </location>
</feature>
<evidence type="ECO:0000313" key="3">
    <source>
        <dbReference type="Proteomes" id="UP001605036"/>
    </source>
</evidence>
<proteinExistence type="predicted"/>
<evidence type="ECO:0000256" key="1">
    <source>
        <dbReference type="SAM" id="MobiDB-lite"/>
    </source>
</evidence>
<keyword evidence="3" id="KW-1185">Reference proteome</keyword>
<dbReference type="Proteomes" id="UP001605036">
    <property type="component" value="Unassembled WGS sequence"/>
</dbReference>
<gene>
    <name evidence="2" type="ORF">R1flu_022539</name>
</gene>
<accession>A0ABD1XPG9</accession>
<reference evidence="2 3" key="1">
    <citation type="submission" date="2024-09" db="EMBL/GenBank/DDBJ databases">
        <title>Chromosome-scale assembly of Riccia fluitans.</title>
        <authorList>
            <person name="Paukszto L."/>
            <person name="Sawicki J."/>
            <person name="Karawczyk K."/>
            <person name="Piernik-Szablinska J."/>
            <person name="Szczecinska M."/>
            <person name="Mazdziarz M."/>
        </authorList>
    </citation>
    <scope>NUCLEOTIDE SEQUENCE [LARGE SCALE GENOMIC DNA]</scope>
    <source>
        <strain evidence="2">Rf_01</strain>
        <tissue evidence="2">Aerial parts of the thallus</tissue>
    </source>
</reference>
<dbReference type="EMBL" id="JBHFFA010000007">
    <property type="protein sequence ID" value="KAL2610847.1"/>
    <property type="molecule type" value="Genomic_DNA"/>
</dbReference>
<evidence type="ECO:0008006" key="4">
    <source>
        <dbReference type="Google" id="ProtNLM"/>
    </source>
</evidence>